<dbReference type="EMBL" id="AP014608">
    <property type="protein sequence ID" value="BBA17497.1"/>
    <property type="molecule type" value="Genomic_DNA"/>
</dbReference>
<evidence type="ECO:0000256" key="11">
    <source>
        <dbReference type="RuleBase" id="RU000397"/>
    </source>
</evidence>
<feature type="site" description="Activates thiol group during catalysis" evidence="10">
    <location>
        <position position="179"/>
    </location>
</feature>
<keyword evidence="15" id="KW-1185">Reference proteome</keyword>
<dbReference type="InterPro" id="IPR036291">
    <property type="entry name" value="NAD(P)-bd_dom_sf"/>
</dbReference>
<evidence type="ECO:0000256" key="10">
    <source>
        <dbReference type="PIRSR" id="PIRSR000149-4"/>
    </source>
</evidence>
<dbReference type="InterPro" id="IPR020829">
    <property type="entry name" value="GlycerAld_3-P_DH_cat"/>
</dbReference>
<evidence type="ECO:0000256" key="9">
    <source>
        <dbReference type="PIRSR" id="PIRSR000149-3"/>
    </source>
</evidence>
<feature type="binding site" evidence="9">
    <location>
        <position position="34"/>
    </location>
    <ligand>
        <name>NAD(+)</name>
        <dbReference type="ChEBI" id="CHEBI:57540"/>
    </ligand>
</feature>
<feature type="binding site" evidence="9">
    <location>
        <position position="121"/>
    </location>
    <ligand>
        <name>NAD(+)</name>
        <dbReference type="ChEBI" id="CHEBI:57540"/>
    </ligand>
</feature>
<comment type="catalytic activity">
    <reaction evidence="6">
        <text>D-glyceraldehyde 3-phosphate + phosphate + NAD(+) = (2R)-3-phospho-glyceroyl phosphate + NADH + H(+)</text>
        <dbReference type="Rhea" id="RHEA:10300"/>
        <dbReference type="ChEBI" id="CHEBI:15378"/>
        <dbReference type="ChEBI" id="CHEBI:43474"/>
        <dbReference type="ChEBI" id="CHEBI:57540"/>
        <dbReference type="ChEBI" id="CHEBI:57604"/>
        <dbReference type="ChEBI" id="CHEBI:57945"/>
        <dbReference type="ChEBI" id="CHEBI:59776"/>
        <dbReference type="EC" id="1.2.1.12"/>
    </reaction>
</comment>
<organism evidence="14 15">
    <name type="scientific">Blattabacterium cuenoti STAT</name>
    <dbReference type="NCBI Taxonomy" id="1457030"/>
    <lineage>
        <taxon>Bacteria</taxon>
        <taxon>Pseudomonadati</taxon>
        <taxon>Bacteroidota</taxon>
        <taxon>Flavobacteriia</taxon>
        <taxon>Flavobacteriales</taxon>
        <taxon>Blattabacteriaceae</taxon>
        <taxon>Blattabacterium</taxon>
    </lineage>
</organism>
<dbReference type="GO" id="GO:0050661">
    <property type="term" value="F:NADP binding"/>
    <property type="evidence" value="ECO:0007669"/>
    <property type="project" value="InterPro"/>
</dbReference>
<keyword evidence="4 12" id="KW-0560">Oxidoreductase</keyword>
<dbReference type="InterPro" id="IPR006424">
    <property type="entry name" value="Glyceraldehyde-3-P_DH_1"/>
</dbReference>
<evidence type="ECO:0000256" key="2">
    <source>
        <dbReference type="ARBA" id="ARBA00007406"/>
    </source>
</evidence>
<keyword evidence="9" id="KW-0547">Nucleotide-binding</keyword>
<feature type="binding site" evidence="8">
    <location>
        <begin position="211"/>
        <end position="212"/>
    </location>
    <ligand>
        <name>D-glyceraldehyde 3-phosphate</name>
        <dbReference type="ChEBI" id="CHEBI:59776"/>
    </ligand>
</feature>
<dbReference type="Pfam" id="PF02800">
    <property type="entry name" value="Gp_dh_C"/>
    <property type="match status" value="1"/>
</dbReference>
<dbReference type="GO" id="GO:0051287">
    <property type="term" value="F:NAD binding"/>
    <property type="evidence" value="ECO:0007669"/>
    <property type="project" value="InterPro"/>
</dbReference>
<dbReference type="FunFam" id="3.30.360.10:FF:000001">
    <property type="entry name" value="Glyceraldehyde-3-phosphate dehydrogenase"/>
    <property type="match status" value="1"/>
</dbReference>
<feature type="binding site" evidence="8">
    <location>
        <position position="234"/>
    </location>
    <ligand>
        <name>D-glyceraldehyde 3-phosphate</name>
        <dbReference type="ChEBI" id="CHEBI:59776"/>
    </ligand>
</feature>
<feature type="binding site" evidence="8">
    <location>
        <position position="182"/>
    </location>
    <ligand>
        <name>D-glyceraldehyde 3-phosphate</name>
        <dbReference type="ChEBI" id="CHEBI:59776"/>
    </ligand>
</feature>
<dbReference type="GO" id="GO:0006006">
    <property type="term" value="P:glucose metabolic process"/>
    <property type="evidence" value="ECO:0007669"/>
    <property type="project" value="InterPro"/>
</dbReference>
<reference evidence="14 15" key="1">
    <citation type="submission" date="2014-06" db="EMBL/GenBank/DDBJ databases">
        <title>Genome sequence of the intracellular symbiont Blattabacterium cuenoti, strain STAT from the wood feeding cockroach Salganea taiwanensis taiwanensis.</title>
        <authorList>
            <person name="Kinjo Y."/>
            <person name="Ohkuma M."/>
            <person name="Tokuda G."/>
        </authorList>
    </citation>
    <scope>NUCLEOTIDE SEQUENCE [LARGE SCALE GENOMIC DNA]</scope>
    <source>
        <strain evidence="14 15">STAT</strain>
    </source>
</reference>
<proteinExistence type="inferred from homology"/>
<gene>
    <name evidence="14" type="primary">gapA-1</name>
    <name evidence="14" type="ORF">STAT_594</name>
</gene>
<dbReference type="SUPFAM" id="SSF55347">
    <property type="entry name" value="Glyceraldehyde-3-phosphate dehydrogenase-like, C-terminal domain"/>
    <property type="match status" value="1"/>
</dbReference>
<dbReference type="GO" id="GO:0004365">
    <property type="term" value="F:glyceraldehyde-3-phosphate dehydrogenase (NAD+) (phosphorylating) activity"/>
    <property type="evidence" value="ECO:0007669"/>
    <property type="project" value="UniProtKB-EC"/>
</dbReference>
<keyword evidence="5 9" id="KW-0520">NAD</keyword>
<dbReference type="PRINTS" id="PR00078">
    <property type="entry name" value="G3PDHDRGNASE"/>
</dbReference>
<dbReference type="PANTHER" id="PTHR10836:SF76">
    <property type="entry name" value="GLYCERALDEHYDE-3-PHOSPHATE DEHYDROGENASE-RELATED"/>
    <property type="match status" value="1"/>
</dbReference>
<dbReference type="InterPro" id="IPR020830">
    <property type="entry name" value="GlycerAld_3-P_DH_AS"/>
</dbReference>
<evidence type="ECO:0000256" key="7">
    <source>
        <dbReference type="PIRSR" id="PIRSR000149-1"/>
    </source>
</evidence>
<feature type="binding site" evidence="9">
    <location>
        <begin position="12"/>
        <end position="13"/>
    </location>
    <ligand>
        <name>NAD(+)</name>
        <dbReference type="ChEBI" id="CHEBI:57540"/>
    </ligand>
</feature>
<name>A0A224AC77_9FLAO</name>
<dbReference type="FunFam" id="3.40.50.720:FF:000001">
    <property type="entry name" value="Glyceraldehyde-3-phosphate dehydrogenase"/>
    <property type="match status" value="1"/>
</dbReference>
<feature type="active site" description="Nucleophile" evidence="7">
    <location>
        <position position="152"/>
    </location>
</feature>
<feature type="binding site" evidence="9">
    <location>
        <position position="316"/>
    </location>
    <ligand>
        <name>NAD(+)</name>
        <dbReference type="ChEBI" id="CHEBI:57540"/>
    </ligand>
</feature>
<protein>
    <recommendedName>
        <fullName evidence="12">Glyceraldehyde-3-phosphate dehydrogenase</fullName>
        <ecNumber evidence="12">1.2.1.-</ecNumber>
    </recommendedName>
</protein>
<feature type="domain" description="Glyceraldehyde 3-phosphate dehydrogenase NAD(P) binding" evidence="13">
    <location>
        <begin position="3"/>
        <end position="152"/>
    </location>
</feature>
<evidence type="ECO:0000256" key="6">
    <source>
        <dbReference type="ARBA" id="ARBA00047698"/>
    </source>
</evidence>
<evidence type="ECO:0000313" key="14">
    <source>
        <dbReference type="EMBL" id="BBA17497.1"/>
    </source>
</evidence>
<dbReference type="Proteomes" id="UP000263619">
    <property type="component" value="Chromosome"/>
</dbReference>
<evidence type="ECO:0000256" key="3">
    <source>
        <dbReference type="ARBA" id="ARBA00011881"/>
    </source>
</evidence>
<dbReference type="PROSITE" id="PS00071">
    <property type="entry name" value="GAPDH"/>
    <property type="match status" value="1"/>
</dbReference>
<dbReference type="Pfam" id="PF00044">
    <property type="entry name" value="Gp_dh_N"/>
    <property type="match status" value="1"/>
</dbReference>
<evidence type="ECO:0000313" key="15">
    <source>
        <dbReference type="Proteomes" id="UP000263619"/>
    </source>
</evidence>
<dbReference type="SMART" id="SM00846">
    <property type="entry name" value="Gp_dh_N"/>
    <property type="match status" value="1"/>
</dbReference>
<feature type="binding site" evidence="8">
    <location>
        <begin position="151"/>
        <end position="153"/>
    </location>
    <ligand>
        <name>D-glyceraldehyde 3-phosphate</name>
        <dbReference type="ChEBI" id="CHEBI:59776"/>
    </ligand>
</feature>
<evidence type="ECO:0000256" key="8">
    <source>
        <dbReference type="PIRSR" id="PIRSR000149-2"/>
    </source>
</evidence>
<dbReference type="EC" id="1.2.1.-" evidence="12"/>
<evidence type="ECO:0000259" key="13">
    <source>
        <dbReference type="SMART" id="SM00846"/>
    </source>
</evidence>
<dbReference type="CDD" id="cd05214">
    <property type="entry name" value="GAPDH_I_N"/>
    <property type="match status" value="1"/>
</dbReference>
<evidence type="ECO:0000256" key="12">
    <source>
        <dbReference type="RuleBase" id="RU361160"/>
    </source>
</evidence>
<dbReference type="PIRSF" id="PIRSF000149">
    <property type="entry name" value="GAP_DH"/>
    <property type="match status" value="1"/>
</dbReference>
<dbReference type="NCBIfam" id="TIGR01534">
    <property type="entry name" value="GAPDH-I"/>
    <property type="match status" value="1"/>
</dbReference>
<evidence type="ECO:0000256" key="4">
    <source>
        <dbReference type="ARBA" id="ARBA00023002"/>
    </source>
</evidence>
<sequence>MSIKIGINGIGRIGKIVLLSALNRNNIQVISINDLVSIEYLAYMLKYDSVHGSFKGNIRIENTNYLVLNEKRIKVTNEKDPKKLNWGILNVEYVIESTGLFLTKDLANAHLKSGAKKVIISAPPKDDIPMFVMGVNHKNMRKNQNIVSNASCTTNCLSPIVKVLNDNFGIYEGLMTTIHASTATQKVVDSVSIRDWRGGRSSLGNIIPSSTGAANAVGKIIPSLNGKLTGMAFRVPIADVSVLDFTVNLKTSTNFNKVKFLMKQASQTTLKGILGYTEDPVVSSDFIGDKRISIFDANSSIMLNSNFLKIVSWYDNEVGYSIKLLDLIEYMHSLSS</sequence>
<accession>A0A224AC77</accession>
<dbReference type="InterPro" id="IPR020828">
    <property type="entry name" value="GlycerAld_3-P_DH_NAD(P)-bd"/>
</dbReference>
<dbReference type="AlphaFoldDB" id="A0A224AC77"/>
<dbReference type="InterPro" id="IPR020831">
    <property type="entry name" value="GlycerAld/Erythrose_P_DH"/>
</dbReference>
<evidence type="ECO:0000256" key="1">
    <source>
        <dbReference type="ARBA" id="ARBA00003501"/>
    </source>
</evidence>
<dbReference type="SUPFAM" id="SSF51735">
    <property type="entry name" value="NAD(P)-binding Rossmann-fold domains"/>
    <property type="match status" value="1"/>
</dbReference>
<dbReference type="PANTHER" id="PTHR10836">
    <property type="entry name" value="GLYCERALDEHYDE 3-PHOSPHATE DEHYDROGENASE"/>
    <property type="match status" value="1"/>
</dbReference>
<dbReference type="Gene3D" id="3.40.50.720">
    <property type="entry name" value="NAD(P)-binding Rossmann-like Domain"/>
    <property type="match status" value="1"/>
</dbReference>
<dbReference type="CDD" id="cd18126">
    <property type="entry name" value="GAPDH_I_C"/>
    <property type="match status" value="1"/>
</dbReference>
<comment type="function">
    <text evidence="1">Catalyzes the oxidative phosphorylation of glyceraldehyde 3-phosphate (G3P) to 1,3-bisphosphoglycerate (BPG) using the cofactor NAD. The first reaction step involves the formation of a hemiacetal intermediate between G3P and a cysteine residue, and this hemiacetal intermediate is then oxidized to a thioester, with concomitant reduction of NAD to NADH. The reduced NADH is then exchanged with the second NAD, and the thioester is attacked by a nucleophilic inorganic phosphate to produce BPG.</text>
</comment>
<dbReference type="Gene3D" id="3.30.360.10">
    <property type="entry name" value="Dihydrodipicolinate Reductase, domain 2"/>
    <property type="match status" value="1"/>
</dbReference>
<comment type="similarity">
    <text evidence="2 11">Belongs to the glyceraldehyde-3-phosphate dehydrogenase family.</text>
</comment>
<evidence type="ECO:0000256" key="5">
    <source>
        <dbReference type="ARBA" id="ARBA00023027"/>
    </source>
</evidence>
<comment type="subunit">
    <text evidence="3">Homotetramer.</text>
</comment>